<sequence>MVRPDGGGGSSMLIDGFLRHDVSPGTISAQADAVAAPAGDVENFNADLTTRHNTAREGVAGVIATAMEGADTPTKNQARSLVQGITVGAGAIRLFSTAVETFNSTIDGLNSQIRSEPTREEQIEKKSALSGQHAGAVETLQSAARTAKGQLSDPLDPAHVTALYAAGALPSFAPGMFSNVTDLTAVPLTALPVDLAAMTTREQADYIKLHAATLDAALIALFSPEVKELVAEDVAQAIKDKEIDRATVDALTYLKNDPAFAEKLYTTVSPNEMSEAIAHINWDLFGVGDDRDGDVFPGSAKDKLALYDDFMNAAGVTLATYSKTVSDPVELADDWFRAITDDDNPTNAAALTLLLREGGEAGGEYDPDFISKLTDQVLDWERDQDGAVWGPLAQANGQWIRDPDRVTINEWTLNNGYEDETQYSFSGGLATDGLANLLGAMGSSPEGAQKFFTDYPDDPDEPNRLEYLMLHRTFSDSVQSDEGDGLGEALQAATIGGADGKNGTWTSDRADALAEDLFTLIAKNSGTEDMDNLGTDKAGGKPDGDADGSWHVWRDMTDSLGAIGAGYGDDIYFAVSDRVEEDGATRLGLSEEQWKIVVGEIGHTEDKTGVETLLAGVANSGIRHEVGDLVSGWKGDRDDLSLFAFDRDPNAPTLDLPDVGGVLGELVDSSVAVQRDEEMTAEVRRAYVSKAFEFGTSFLPGAGSVLGETANEALKTTFDFAKGEAISRMQAAIDEAPPSSADQYVSDSRTNLNDSLRYALANEMLQQGLLGEQSNPERADGTYAGVPDTITQVVPGTDGKVRVFDPELFFNREPDAGWTDAQRAAWNSWQDSEPEAILSDLTQTLTSSFDTEMNKGG</sequence>
<comment type="caution">
    <text evidence="1">The sequence shown here is derived from an EMBL/GenBank/DDBJ whole genome shotgun (WGS) entry which is preliminary data.</text>
</comment>
<dbReference type="OrthoDB" id="3493814at2"/>
<protein>
    <submittedName>
        <fullName evidence="1">Uncharacterized protein</fullName>
    </submittedName>
</protein>
<gene>
    <name evidence="1" type="ORF">FE697_018975</name>
</gene>
<proteinExistence type="predicted"/>
<name>A0A5Q6RPH9_9ACTN</name>
<organism evidence="1 2">
    <name type="scientific">Mumia zhuanghuii</name>
    <dbReference type="NCBI Taxonomy" id="2585211"/>
    <lineage>
        <taxon>Bacteria</taxon>
        <taxon>Bacillati</taxon>
        <taxon>Actinomycetota</taxon>
        <taxon>Actinomycetes</taxon>
        <taxon>Propionibacteriales</taxon>
        <taxon>Nocardioidaceae</taxon>
        <taxon>Mumia</taxon>
    </lineage>
</organism>
<evidence type="ECO:0000313" key="1">
    <source>
        <dbReference type="EMBL" id="KAA1419976.1"/>
    </source>
</evidence>
<dbReference type="RefSeq" id="WP_149771200.1">
    <property type="nucleotide sequence ID" value="NZ_VDFQ02000006.1"/>
</dbReference>
<dbReference type="Proteomes" id="UP000307768">
    <property type="component" value="Unassembled WGS sequence"/>
</dbReference>
<dbReference type="EMBL" id="VDFQ02000006">
    <property type="protein sequence ID" value="KAA1419976.1"/>
    <property type="molecule type" value="Genomic_DNA"/>
</dbReference>
<reference evidence="1 2" key="1">
    <citation type="submission" date="2019-09" db="EMBL/GenBank/DDBJ databases">
        <title>Mumia zhuanghuii sp. nov. isolated from the intestinal contents of plateau pika (Ochotona curzoniae) in the Qinghai-Tibet plateau of China.</title>
        <authorList>
            <person name="Tian Z."/>
        </authorList>
    </citation>
    <scope>NUCLEOTIDE SEQUENCE [LARGE SCALE GENOMIC DNA]</scope>
    <source>
        <strain evidence="2">350</strain>
    </source>
</reference>
<dbReference type="AlphaFoldDB" id="A0A5Q6RPH9"/>
<evidence type="ECO:0000313" key="2">
    <source>
        <dbReference type="Proteomes" id="UP000307768"/>
    </source>
</evidence>
<accession>A0A5Q6RPH9</accession>